<comment type="similarity">
    <text evidence="2 11">Belongs to the shikimate kinase family.</text>
</comment>
<keyword evidence="8 11" id="KW-0067">ATP-binding</keyword>
<keyword evidence="11" id="KW-0460">Magnesium</keyword>
<evidence type="ECO:0000256" key="3">
    <source>
        <dbReference type="ARBA" id="ARBA00012154"/>
    </source>
</evidence>
<keyword evidence="11" id="KW-0963">Cytoplasm</keyword>
<dbReference type="CDD" id="cd00464">
    <property type="entry name" value="SK"/>
    <property type="match status" value="1"/>
</dbReference>
<dbReference type="PRINTS" id="PR01100">
    <property type="entry name" value="SHIKIMTKNASE"/>
</dbReference>
<feature type="binding site" evidence="11">
    <location>
        <position position="118"/>
    </location>
    <ligand>
        <name>ATP</name>
        <dbReference type="ChEBI" id="CHEBI:30616"/>
    </ligand>
</feature>
<proteinExistence type="inferred from homology"/>
<evidence type="ECO:0000256" key="5">
    <source>
        <dbReference type="ARBA" id="ARBA00022679"/>
    </source>
</evidence>
<dbReference type="InterPro" id="IPR000623">
    <property type="entry name" value="Shikimate_kinase/TSH1"/>
</dbReference>
<feature type="binding site" evidence="11">
    <location>
        <position position="154"/>
    </location>
    <ligand>
        <name>ATP</name>
        <dbReference type="ChEBI" id="CHEBI:30616"/>
    </ligand>
</feature>
<accession>A0ABU6D4Q7</accession>
<keyword evidence="7 11" id="KW-0418">Kinase</keyword>
<reference evidence="14" key="1">
    <citation type="submission" date="2023-07" db="EMBL/GenBank/DDBJ databases">
        <title>The carbon used by Thiothrix.</title>
        <authorList>
            <person name="Chen L."/>
        </authorList>
    </citation>
    <scope>NUCLEOTIDE SEQUENCE [LARGE SCALE GENOMIC DNA]</scope>
</reference>
<keyword evidence="12" id="KW-0175">Coiled coil</keyword>
<dbReference type="InterPro" id="IPR031322">
    <property type="entry name" value="Shikimate/glucono_kinase"/>
</dbReference>
<dbReference type="Pfam" id="PF01202">
    <property type="entry name" value="SKI"/>
    <property type="match status" value="1"/>
</dbReference>
<dbReference type="NCBIfam" id="NF003456">
    <property type="entry name" value="PRK05057.1"/>
    <property type="match status" value="1"/>
</dbReference>
<dbReference type="SUPFAM" id="SSF52540">
    <property type="entry name" value="P-loop containing nucleoside triphosphate hydrolases"/>
    <property type="match status" value="1"/>
</dbReference>
<sequence length="182" mass="20151">MQHNIILVGLMGAGKSTIGRHLARKLGLTFYDSDKVIEERTGVSIPTIFAIEGEQGFRDREEQVIAELCSMCGILLATGGGGVLRDANRAHLKAGGCVIYLRATAEQLFQRIKHDKNRPLMQTAHPLQTLRDLLKAREPLYLEVADLVVPTGKQKVNVILRDIHNKLKQLQEQENAHANAPS</sequence>
<dbReference type="HAMAP" id="MF_00109">
    <property type="entry name" value="Shikimate_kinase"/>
    <property type="match status" value="1"/>
</dbReference>
<evidence type="ECO:0000256" key="6">
    <source>
        <dbReference type="ARBA" id="ARBA00022741"/>
    </source>
</evidence>
<keyword evidence="11" id="KW-0479">Metal-binding</keyword>
<evidence type="ECO:0000256" key="4">
    <source>
        <dbReference type="ARBA" id="ARBA00022605"/>
    </source>
</evidence>
<keyword evidence="6 11" id="KW-0547">Nucleotide-binding</keyword>
<evidence type="ECO:0000256" key="9">
    <source>
        <dbReference type="ARBA" id="ARBA00023141"/>
    </source>
</evidence>
<comment type="cofactor">
    <cofactor evidence="11">
        <name>Mg(2+)</name>
        <dbReference type="ChEBI" id="CHEBI:18420"/>
    </cofactor>
    <text evidence="11">Binds 1 Mg(2+) ion per subunit.</text>
</comment>
<protein>
    <recommendedName>
        <fullName evidence="3 11">Shikimate kinase</fullName>
        <shortName evidence="11">SK</shortName>
        <ecNumber evidence="3 11">2.7.1.71</ecNumber>
    </recommendedName>
</protein>
<dbReference type="EC" id="2.7.1.71" evidence="3 11"/>
<evidence type="ECO:0000313" key="13">
    <source>
        <dbReference type="EMBL" id="MEB4593283.1"/>
    </source>
</evidence>
<keyword evidence="5 11" id="KW-0808">Transferase</keyword>
<dbReference type="GO" id="GO:0004765">
    <property type="term" value="F:shikimate kinase activity"/>
    <property type="evidence" value="ECO:0007669"/>
    <property type="project" value="UniProtKB-EC"/>
</dbReference>
<dbReference type="Gene3D" id="3.40.50.300">
    <property type="entry name" value="P-loop containing nucleotide triphosphate hydrolases"/>
    <property type="match status" value="1"/>
</dbReference>
<evidence type="ECO:0000256" key="1">
    <source>
        <dbReference type="ARBA" id="ARBA00004842"/>
    </source>
</evidence>
<dbReference type="RefSeq" id="WP_324698091.1">
    <property type="nucleotide sequence ID" value="NZ_JAYMYJ010000152.1"/>
</dbReference>
<feature type="binding site" evidence="11">
    <location>
        <position position="58"/>
    </location>
    <ligand>
        <name>substrate</name>
    </ligand>
</feature>
<feature type="binding site" evidence="11">
    <location>
        <position position="34"/>
    </location>
    <ligand>
        <name>substrate</name>
    </ligand>
</feature>
<evidence type="ECO:0000256" key="11">
    <source>
        <dbReference type="HAMAP-Rule" id="MF_00109"/>
    </source>
</evidence>
<comment type="function">
    <text evidence="11">Catalyzes the specific phosphorylation of the 3-hydroxyl group of shikimic acid using ATP as a cosubstrate.</text>
</comment>
<feature type="binding site" evidence="11">
    <location>
        <position position="16"/>
    </location>
    <ligand>
        <name>Mg(2+)</name>
        <dbReference type="ChEBI" id="CHEBI:18420"/>
    </ligand>
</feature>
<comment type="pathway">
    <text evidence="1 11">Metabolic intermediate biosynthesis; chorismate biosynthesis; chorismate from D-erythrose 4-phosphate and phosphoenolpyruvate: step 5/7.</text>
</comment>
<feature type="binding site" evidence="11">
    <location>
        <position position="80"/>
    </location>
    <ligand>
        <name>substrate</name>
    </ligand>
</feature>
<gene>
    <name evidence="11 13" type="primary">aroK</name>
    <name evidence="13" type="ORF">VSS37_20060</name>
</gene>
<reference evidence="13 14" key="2">
    <citation type="submission" date="2024-01" db="EMBL/GenBank/DDBJ databases">
        <authorList>
            <person name="Xie X."/>
        </authorList>
    </citation>
    <scope>NUCLEOTIDE SEQUENCE [LARGE SCALE GENOMIC DNA]</scope>
    <source>
        <strain evidence="13">SCUT-1</strain>
    </source>
</reference>
<dbReference type="PROSITE" id="PS01128">
    <property type="entry name" value="SHIKIMATE_KINASE"/>
    <property type="match status" value="1"/>
</dbReference>
<dbReference type="PANTHER" id="PTHR21087:SF16">
    <property type="entry name" value="SHIKIMATE KINASE 1, CHLOROPLASTIC"/>
    <property type="match status" value="1"/>
</dbReference>
<evidence type="ECO:0000256" key="2">
    <source>
        <dbReference type="ARBA" id="ARBA00006997"/>
    </source>
</evidence>
<organism evidence="13 14">
    <name type="scientific">Candidatus Thiothrix phosphatis</name>
    <dbReference type="NCBI Taxonomy" id="3112415"/>
    <lineage>
        <taxon>Bacteria</taxon>
        <taxon>Pseudomonadati</taxon>
        <taxon>Pseudomonadota</taxon>
        <taxon>Gammaproteobacteria</taxon>
        <taxon>Thiotrichales</taxon>
        <taxon>Thiotrichaceae</taxon>
        <taxon>Thiothrix</taxon>
    </lineage>
</organism>
<evidence type="ECO:0000256" key="12">
    <source>
        <dbReference type="SAM" id="Coils"/>
    </source>
</evidence>
<dbReference type="InterPro" id="IPR023000">
    <property type="entry name" value="Shikimate_kinase_CS"/>
</dbReference>
<evidence type="ECO:0000256" key="8">
    <source>
        <dbReference type="ARBA" id="ARBA00022840"/>
    </source>
</evidence>
<evidence type="ECO:0000256" key="10">
    <source>
        <dbReference type="ARBA" id="ARBA00048567"/>
    </source>
</evidence>
<feature type="binding site" evidence="11">
    <location>
        <begin position="12"/>
        <end position="17"/>
    </location>
    <ligand>
        <name>ATP</name>
        <dbReference type="ChEBI" id="CHEBI:30616"/>
    </ligand>
</feature>
<evidence type="ECO:0000313" key="14">
    <source>
        <dbReference type="Proteomes" id="UP001308005"/>
    </source>
</evidence>
<comment type="caution">
    <text evidence="13">The sequence shown here is derived from an EMBL/GenBank/DDBJ whole genome shotgun (WGS) entry which is preliminary data.</text>
</comment>
<keyword evidence="14" id="KW-1185">Reference proteome</keyword>
<dbReference type="EMBL" id="JAYMYJ010000152">
    <property type="protein sequence ID" value="MEB4593283.1"/>
    <property type="molecule type" value="Genomic_DNA"/>
</dbReference>
<name>A0ABU6D4Q7_9GAMM</name>
<comment type="catalytic activity">
    <reaction evidence="10 11">
        <text>shikimate + ATP = 3-phosphoshikimate + ADP + H(+)</text>
        <dbReference type="Rhea" id="RHEA:13121"/>
        <dbReference type="ChEBI" id="CHEBI:15378"/>
        <dbReference type="ChEBI" id="CHEBI:30616"/>
        <dbReference type="ChEBI" id="CHEBI:36208"/>
        <dbReference type="ChEBI" id="CHEBI:145989"/>
        <dbReference type="ChEBI" id="CHEBI:456216"/>
        <dbReference type="EC" id="2.7.1.71"/>
    </reaction>
</comment>
<dbReference type="InterPro" id="IPR027417">
    <property type="entry name" value="P-loop_NTPase"/>
</dbReference>
<keyword evidence="9 11" id="KW-0057">Aromatic amino acid biosynthesis</keyword>
<feature type="binding site" evidence="11">
    <location>
        <position position="137"/>
    </location>
    <ligand>
        <name>substrate</name>
    </ligand>
</feature>
<comment type="subcellular location">
    <subcellularLocation>
        <location evidence="11">Cytoplasm</location>
    </subcellularLocation>
</comment>
<dbReference type="PANTHER" id="PTHR21087">
    <property type="entry name" value="SHIKIMATE KINASE"/>
    <property type="match status" value="1"/>
</dbReference>
<dbReference type="Proteomes" id="UP001308005">
    <property type="component" value="Unassembled WGS sequence"/>
</dbReference>
<comment type="subunit">
    <text evidence="11">Monomer.</text>
</comment>
<feature type="coiled-coil region" evidence="12">
    <location>
        <begin position="153"/>
        <end position="180"/>
    </location>
</feature>
<keyword evidence="4 11" id="KW-0028">Amino-acid biosynthesis</keyword>
<evidence type="ECO:0000256" key="7">
    <source>
        <dbReference type="ARBA" id="ARBA00022777"/>
    </source>
</evidence>